<dbReference type="EMBL" id="QGKW02002005">
    <property type="protein sequence ID" value="KAF2543167.1"/>
    <property type="molecule type" value="Genomic_DNA"/>
</dbReference>
<comment type="caution">
    <text evidence="3">The sequence shown here is derived from an EMBL/GenBank/DDBJ whole genome shotgun (WGS) entry which is preliminary data.</text>
</comment>
<name>A0A8S9GFL2_BRACR</name>
<evidence type="ECO:0000313" key="4">
    <source>
        <dbReference type="Proteomes" id="UP000712281"/>
    </source>
</evidence>
<accession>A0A8S9GFL2</accession>
<evidence type="ECO:0000256" key="2">
    <source>
        <dbReference type="SAM" id="Phobius"/>
    </source>
</evidence>
<evidence type="ECO:0000313" key="3">
    <source>
        <dbReference type="EMBL" id="KAF2543167.1"/>
    </source>
</evidence>
<feature type="compositionally biased region" description="Low complexity" evidence="1">
    <location>
        <begin position="170"/>
        <end position="180"/>
    </location>
</feature>
<dbReference type="Proteomes" id="UP000712281">
    <property type="component" value="Unassembled WGS sequence"/>
</dbReference>
<feature type="transmembrane region" description="Helical" evidence="2">
    <location>
        <begin position="12"/>
        <end position="30"/>
    </location>
</feature>
<sequence length="228" mass="25188">MKLRRRELQVVKAGWIVSMVILLKVITFALCIKQSPFSSSNPLSLSLSHQLREGNDRVLRGRRCRLKVEEEAHEETEEEAQEDETAIQVVCASMPIHKSLNLYVLCHYIYVGIIVCRTWTKNGRFSVHSSIRQREHMRRDAMAGLHVLRLMPEPTAVALLSQEVKEEEGSPLSGSFPGSGQAAGQLHPGGYSLGPKAQYPLLVTGMSSSPPAGVEPRSMTIGSQGSNQ</sequence>
<organism evidence="3 4">
    <name type="scientific">Brassica cretica</name>
    <name type="common">Mustard</name>
    <dbReference type="NCBI Taxonomy" id="69181"/>
    <lineage>
        <taxon>Eukaryota</taxon>
        <taxon>Viridiplantae</taxon>
        <taxon>Streptophyta</taxon>
        <taxon>Embryophyta</taxon>
        <taxon>Tracheophyta</taxon>
        <taxon>Spermatophyta</taxon>
        <taxon>Magnoliopsida</taxon>
        <taxon>eudicotyledons</taxon>
        <taxon>Gunneridae</taxon>
        <taxon>Pentapetalae</taxon>
        <taxon>rosids</taxon>
        <taxon>malvids</taxon>
        <taxon>Brassicales</taxon>
        <taxon>Brassicaceae</taxon>
        <taxon>Brassiceae</taxon>
        <taxon>Brassica</taxon>
    </lineage>
</organism>
<gene>
    <name evidence="3" type="ORF">F2Q68_00029443</name>
</gene>
<reference evidence="3" key="1">
    <citation type="submission" date="2019-12" db="EMBL/GenBank/DDBJ databases">
        <title>Genome sequencing and annotation of Brassica cretica.</title>
        <authorList>
            <person name="Studholme D.J."/>
            <person name="Sarris P.F."/>
        </authorList>
    </citation>
    <scope>NUCLEOTIDE SEQUENCE</scope>
    <source>
        <strain evidence="3">PFS-001/15</strain>
        <tissue evidence="3">Leaf</tissue>
    </source>
</reference>
<keyword evidence="2" id="KW-1133">Transmembrane helix</keyword>
<keyword evidence="2" id="KW-0812">Transmembrane</keyword>
<evidence type="ECO:0000256" key="1">
    <source>
        <dbReference type="SAM" id="MobiDB-lite"/>
    </source>
</evidence>
<dbReference type="AlphaFoldDB" id="A0A8S9GFL2"/>
<feature type="region of interest" description="Disordered" evidence="1">
    <location>
        <begin position="168"/>
        <end position="228"/>
    </location>
</feature>
<protein>
    <submittedName>
        <fullName evidence="3">Uncharacterized protein</fullName>
    </submittedName>
</protein>
<proteinExistence type="predicted"/>
<keyword evidence="2" id="KW-0472">Membrane</keyword>